<name>A0AAN8C7G7_CHAGU</name>
<gene>
    <name evidence="1" type="ORF">CgunFtcFv8_015771</name>
</gene>
<protein>
    <submittedName>
        <fullName evidence="1">Uncharacterized protein</fullName>
    </submittedName>
</protein>
<keyword evidence="2" id="KW-1185">Reference proteome</keyword>
<reference evidence="1 2" key="1">
    <citation type="journal article" date="2023" name="Mol. Biol. Evol.">
        <title>Genomics of Secondarily Temperate Adaptation in the Only Non-Antarctic Icefish.</title>
        <authorList>
            <person name="Rivera-Colon A.G."/>
            <person name="Rayamajhi N."/>
            <person name="Minhas B.F."/>
            <person name="Madrigal G."/>
            <person name="Bilyk K.T."/>
            <person name="Yoon V."/>
            <person name="Hune M."/>
            <person name="Gregory S."/>
            <person name="Cheng C.H.C."/>
            <person name="Catchen J.M."/>
        </authorList>
    </citation>
    <scope>NUCLEOTIDE SEQUENCE [LARGE SCALE GENOMIC DNA]</scope>
    <source>
        <tissue evidence="1">White muscle</tissue>
    </source>
</reference>
<dbReference type="AlphaFoldDB" id="A0AAN8C7G7"/>
<proteinExistence type="predicted"/>
<dbReference type="Proteomes" id="UP001331515">
    <property type="component" value="Unassembled WGS sequence"/>
</dbReference>
<sequence>MDLQRGESKRFEAYVKSLWIQNKALSRTLCLCLLPALLGSACGGRYNPPNSQKKAIIVLSHRSVLCSYRLLWTPCVLLPSERLAQICLRG</sequence>
<comment type="caution">
    <text evidence="1">The sequence shown here is derived from an EMBL/GenBank/DDBJ whole genome shotgun (WGS) entry which is preliminary data.</text>
</comment>
<accession>A0AAN8C7G7</accession>
<evidence type="ECO:0000313" key="1">
    <source>
        <dbReference type="EMBL" id="KAK5898347.1"/>
    </source>
</evidence>
<organism evidence="1 2">
    <name type="scientific">Champsocephalus gunnari</name>
    <name type="common">Mackerel icefish</name>
    <dbReference type="NCBI Taxonomy" id="52237"/>
    <lineage>
        <taxon>Eukaryota</taxon>
        <taxon>Metazoa</taxon>
        <taxon>Chordata</taxon>
        <taxon>Craniata</taxon>
        <taxon>Vertebrata</taxon>
        <taxon>Euteleostomi</taxon>
        <taxon>Actinopterygii</taxon>
        <taxon>Neopterygii</taxon>
        <taxon>Teleostei</taxon>
        <taxon>Neoteleostei</taxon>
        <taxon>Acanthomorphata</taxon>
        <taxon>Eupercaria</taxon>
        <taxon>Perciformes</taxon>
        <taxon>Notothenioidei</taxon>
        <taxon>Channichthyidae</taxon>
        <taxon>Champsocephalus</taxon>
    </lineage>
</organism>
<evidence type="ECO:0000313" key="2">
    <source>
        <dbReference type="Proteomes" id="UP001331515"/>
    </source>
</evidence>
<dbReference type="EMBL" id="JAURVH010001533">
    <property type="protein sequence ID" value="KAK5898347.1"/>
    <property type="molecule type" value="Genomic_DNA"/>
</dbReference>